<keyword evidence="2" id="KW-1185">Reference proteome</keyword>
<sequence length="60" mass="6944">YQTPASQIITSSDFSPHEPTFDFPLYPSLAKKLSMLELVVWDKDIFIKMDYLGEVVLHLK</sequence>
<evidence type="ECO:0000313" key="1">
    <source>
        <dbReference type="EMBL" id="TFK32148.1"/>
    </source>
</evidence>
<dbReference type="SUPFAM" id="SSF49562">
    <property type="entry name" value="C2 domain (Calcium/lipid-binding domain, CaLB)"/>
    <property type="match status" value="1"/>
</dbReference>
<feature type="non-terminal residue" evidence="1">
    <location>
        <position position="1"/>
    </location>
</feature>
<dbReference type="AlphaFoldDB" id="A0A5C3LH69"/>
<dbReference type="STRING" id="68775.A0A5C3LH69"/>
<proteinExistence type="predicted"/>
<dbReference type="EMBL" id="ML213685">
    <property type="protein sequence ID" value="TFK32148.1"/>
    <property type="molecule type" value="Genomic_DNA"/>
</dbReference>
<dbReference type="Proteomes" id="UP000308652">
    <property type="component" value="Unassembled WGS sequence"/>
</dbReference>
<reference evidence="1 2" key="1">
    <citation type="journal article" date="2019" name="Nat. Ecol. Evol.">
        <title>Megaphylogeny resolves global patterns of mushroom evolution.</title>
        <authorList>
            <person name="Varga T."/>
            <person name="Krizsan K."/>
            <person name="Foldi C."/>
            <person name="Dima B."/>
            <person name="Sanchez-Garcia M."/>
            <person name="Sanchez-Ramirez S."/>
            <person name="Szollosi G.J."/>
            <person name="Szarkandi J.G."/>
            <person name="Papp V."/>
            <person name="Albert L."/>
            <person name="Andreopoulos W."/>
            <person name="Angelini C."/>
            <person name="Antonin V."/>
            <person name="Barry K.W."/>
            <person name="Bougher N.L."/>
            <person name="Buchanan P."/>
            <person name="Buyck B."/>
            <person name="Bense V."/>
            <person name="Catcheside P."/>
            <person name="Chovatia M."/>
            <person name="Cooper J."/>
            <person name="Damon W."/>
            <person name="Desjardin D."/>
            <person name="Finy P."/>
            <person name="Geml J."/>
            <person name="Haridas S."/>
            <person name="Hughes K."/>
            <person name="Justo A."/>
            <person name="Karasinski D."/>
            <person name="Kautmanova I."/>
            <person name="Kiss B."/>
            <person name="Kocsube S."/>
            <person name="Kotiranta H."/>
            <person name="LaButti K.M."/>
            <person name="Lechner B.E."/>
            <person name="Liimatainen K."/>
            <person name="Lipzen A."/>
            <person name="Lukacs Z."/>
            <person name="Mihaltcheva S."/>
            <person name="Morgado L.N."/>
            <person name="Niskanen T."/>
            <person name="Noordeloos M.E."/>
            <person name="Ohm R.A."/>
            <person name="Ortiz-Santana B."/>
            <person name="Ovrebo C."/>
            <person name="Racz N."/>
            <person name="Riley R."/>
            <person name="Savchenko A."/>
            <person name="Shiryaev A."/>
            <person name="Soop K."/>
            <person name="Spirin V."/>
            <person name="Szebenyi C."/>
            <person name="Tomsovsky M."/>
            <person name="Tulloss R.E."/>
            <person name="Uehling J."/>
            <person name="Grigoriev I.V."/>
            <person name="Vagvolgyi C."/>
            <person name="Papp T."/>
            <person name="Martin F.M."/>
            <person name="Miettinen O."/>
            <person name="Hibbett D.S."/>
            <person name="Nagy L.G."/>
        </authorList>
    </citation>
    <scope>NUCLEOTIDE SEQUENCE [LARGE SCALE GENOMIC DNA]</scope>
    <source>
        <strain evidence="1 2">CBS 166.37</strain>
    </source>
</reference>
<dbReference type="InterPro" id="IPR035892">
    <property type="entry name" value="C2_domain_sf"/>
</dbReference>
<evidence type="ECO:0008006" key="3">
    <source>
        <dbReference type="Google" id="ProtNLM"/>
    </source>
</evidence>
<dbReference type="OrthoDB" id="67700at2759"/>
<gene>
    <name evidence="1" type="ORF">BDQ12DRAFT_617634</name>
</gene>
<organism evidence="1 2">
    <name type="scientific">Crucibulum laeve</name>
    <dbReference type="NCBI Taxonomy" id="68775"/>
    <lineage>
        <taxon>Eukaryota</taxon>
        <taxon>Fungi</taxon>
        <taxon>Dikarya</taxon>
        <taxon>Basidiomycota</taxon>
        <taxon>Agaricomycotina</taxon>
        <taxon>Agaricomycetes</taxon>
        <taxon>Agaricomycetidae</taxon>
        <taxon>Agaricales</taxon>
        <taxon>Agaricineae</taxon>
        <taxon>Nidulariaceae</taxon>
        <taxon>Crucibulum</taxon>
    </lineage>
</organism>
<dbReference type="Gene3D" id="2.60.40.150">
    <property type="entry name" value="C2 domain"/>
    <property type="match status" value="1"/>
</dbReference>
<protein>
    <recommendedName>
        <fullName evidence="3">C2 domain-containing protein</fullName>
    </recommendedName>
</protein>
<name>A0A5C3LH69_9AGAR</name>
<evidence type="ECO:0000313" key="2">
    <source>
        <dbReference type="Proteomes" id="UP000308652"/>
    </source>
</evidence>
<accession>A0A5C3LH69</accession>